<feature type="domain" description="HAT C-terminal dimerisation" evidence="6">
    <location>
        <begin position="50"/>
        <end position="107"/>
    </location>
</feature>
<dbReference type="STRING" id="1245745.A0A0A2V424"/>
<dbReference type="GO" id="GO:0046983">
    <property type="term" value="F:protein dimerization activity"/>
    <property type="evidence" value="ECO:0007669"/>
    <property type="project" value="InterPro"/>
</dbReference>
<evidence type="ECO:0000259" key="6">
    <source>
        <dbReference type="Pfam" id="PF05699"/>
    </source>
</evidence>
<keyword evidence="5" id="KW-0539">Nucleus</keyword>
<dbReference type="Proteomes" id="UP000030106">
    <property type="component" value="Unassembled WGS sequence"/>
</dbReference>
<accession>A0A0A2V424</accession>
<dbReference type="Pfam" id="PF05699">
    <property type="entry name" value="Dimer_Tnp_hAT"/>
    <property type="match status" value="1"/>
</dbReference>
<dbReference type="HOGENOM" id="CLU_1686248_0_0_1"/>
<dbReference type="PANTHER" id="PTHR46481">
    <property type="entry name" value="ZINC FINGER BED DOMAIN-CONTAINING PROTEIN 4"/>
    <property type="match status" value="1"/>
</dbReference>
<comment type="subcellular location">
    <subcellularLocation>
        <location evidence="1">Nucleus</location>
    </subcellularLocation>
</comment>
<comment type="caution">
    <text evidence="7">The sequence shown here is derived from an EMBL/GenBank/DDBJ whole genome shotgun (WGS) entry which is preliminary data.</text>
</comment>
<name>A0A0A2V424_BEABA</name>
<dbReference type="PANTHER" id="PTHR46481:SF10">
    <property type="entry name" value="ZINC FINGER BED DOMAIN-CONTAINING PROTEIN 39"/>
    <property type="match status" value="1"/>
</dbReference>
<proteinExistence type="predicted"/>
<dbReference type="AlphaFoldDB" id="A0A0A2V424"/>
<dbReference type="GO" id="GO:0005634">
    <property type="term" value="C:nucleus"/>
    <property type="evidence" value="ECO:0007669"/>
    <property type="project" value="UniProtKB-SubCell"/>
</dbReference>
<keyword evidence="4" id="KW-0862">Zinc</keyword>
<evidence type="ECO:0000313" key="8">
    <source>
        <dbReference type="Proteomes" id="UP000030106"/>
    </source>
</evidence>
<evidence type="ECO:0000256" key="2">
    <source>
        <dbReference type="ARBA" id="ARBA00022723"/>
    </source>
</evidence>
<dbReference type="InterPro" id="IPR052035">
    <property type="entry name" value="ZnF_BED_domain_contain"/>
</dbReference>
<dbReference type="SUPFAM" id="SSF53098">
    <property type="entry name" value="Ribonuclease H-like"/>
    <property type="match status" value="1"/>
</dbReference>
<evidence type="ECO:0000256" key="5">
    <source>
        <dbReference type="ARBA" id="ARBA00023242"/>
    </source>
</evidence>
<gene>
    <name evidence="7" type="ORF">BBAD15_g12238</name>
</gene>
<dbReference type="GO" id="GO:0008270">
    <property type="term" value="F:zinc ion binding"/>
    <property type="evidence" value="ECO:0007669"/>
    <property type="project" value="UniProtKB-KW"/>
</dbReference>
<dbReference type="OrthoDB" id="5101057at2759"/>
<dbReference type="InterPro" id="IPR012337">
    <property type="entry name" value="RNaseH-like_sf"/>
</dbReference>
<evidence type="ECO:0000256" key="4">
    <source>
        <dbReference type="ARBA" id="ARBA00022833"/>
    </source>
</evidence>
<keyword evidence="3" id="KW-0863">Zinc-finger</keyword>
<reference evidence="7 8" key="1">
    <citation type="submission" date="2012-10" db="EMBL/GenBank/DDBJ databases">
        <title>Genome sequencing and analysis of entomopathogenic fungi Beauveria bassiana D1-5.</title>
        <authorList>
            <person name="Li Q."/>
            <person name="Wang L."/>
            <person name="Zhang Z."/>
            <person name="Wang Q."/>
            <person name="Ren J."/>
            <person name="Wang M."/>
            <person name="Xu W."/>
            <person name="Wang J."/>
            <person name="Lu Y."/>
            <person name="Du Q."/>
            <person name="Sun Z."/>
        </authorList>
    </citation>
    <scope>NUCLEOTIDE SEQUENCE [LARGE SCALE GENOMIC DNA]</scope>
    <source>
        <strain evidence="7 8">D1-5</strain>
    </source>
</reference>
<evidence type="ECO:0000313" key="7">
    <source>
        <dbReference type="EMBL" id="KGQ02551.1"/>
    </source>
</evidence>
<sequence>MPEAMSTHPFFRPYGAALDPLQQARRRRQRLAATMASGSLETKRIKLTSELDEFMARANRADVEVEDPLEWWVAHAADYPILSKMAFDLFSCPAMSAECERVFSQRRSSLMNGIVFNRTLLQRLHAKNVCFGLVFCHRIAYFGIAVKQYQPSKDLS</sequence>
<protein>
    <recommendedName>
        <fullName evidence="6">HAT C-terminal dimerisation domain-containing protein</fullName>
    </recommendedName>
</protein>
<evidence type="ECO:0000256" key="3">
    <source>
        <dbReference type="ARBA" id="ARBA00022771"/>
    </source>
</evidence>
<dbReference type="InterPro" id="IPR008906">
    <property type="entry name" value="HATC_C_dom"/>
</dbReference>
<evidence type="ECO:0000256" key="1">
    <source>
        <dbReference type="ARBA" id="ARBA00004123"/>
    </source>
</evidence>
<organism evidence="7 8">
    <name type="scientific">Beauveria bassiana D1-5</name>
    <dbReference type="NCBI Taxonomy" id="1245745"/>
    <lineage>
        <taxon>Eukaryota</taxon>
        <taxon>Fungi</taxon>
        <taxon>Dikarya</taxon>
        <taxon>Ascomycota</taxon>
        <taxon>Pezizomycotina</taxon>
        <taxon>Sordariomycetes</taxon>
        <taxon>Hypocreomycetidae</taxon>
        <taxon>Hypocreales</taxon>
        <taxon>Cordycipitaceae</taxon>
        <taxon>Beauveria</taxon>
    </lineage>
</organism>
<dbReference type="EMBL" id="ANFO01001473">
    <property type="protein sequence ID" value="KGQ02551.1"/>
    <property type="molecule type" value="Genomic_DNA"/>
</dbReference>
<keyword evidence="2" id="KW-0479">Metal-binding</keyword>